<feature type="compositionally biased region" description="Basic and acidic residues" evidence="2">
    <location>
        <begin position="132"/>
        <end position="142"/>
    </location>
</feature>
<feature type="compositionally biased region" description="Polar residues" evidence="2">
    <location>
        <begin position="482"/>
        <end position="494"/>
    </location>
</feature>
<evidence type="ECO:0000256" key="1">
    <source>
        <dbReference type="SAM" id="Coils"/>
    </source>
</evidence>
<dbReference type="Proteomes" id="UP000440578">
    <property type="component" value="Unassembled WGS sequence"/>
</dbReference>
<evidence type="ECO:0000313" key="4">
    <source>
        <dbReference type="Proteomes" id="UP000440578"/>
    </source>
</evidence>
<proteinExistence type="predicted"/>
<keyword evidence="1" id="KW-0175">Coiled coil</keyword>
<organism evidence="3 4">
    <name type="scientific">Amphibalanus amphitrite</name>
    <name type="common">Striped barnacle</name>
    <name type="synonym">Balanus amphitrite</name>
    <dbReference type="NCBI Taxonomy" id="1232801"/>
    <lineage>
        <taxon>Eukaryota</taxon>
        <taxon>Metazoa</taxon>
        <taxon>Ecdysozoa</taxon>
        <taxon>Arthropoda</taxon>
        <taxon>Crustacea</taxon>
        <taxon>Multicrustacea</taxon>
        <taxon>Cirripedia</taxon>
        <taxon>Thoracica</taxon>
        <taxon>Thoracicalcarea</taxon>
        <taxon>Balanomorpha</taxon>
        <taxon>Balanoidea</taxon>
        <taxon>Balanidae</taxon>
        <taxon>Amphibalaninae</taxon>
        <taxon>Amphibalanus</taxon>
    </lineage>
</organism>
<feature type="region of interest" description="Disordered" evidence="2">
    <location>
        <begin position="58"/>
        <end position="227"/>
    </location>
</feature>
<feature type="coiled-coil region" evidence="1">
    <location>
        <begin position="283"/>
        <end position="310"/>
    </location>
</feature>
<dbReference type="AlphaFoldDB" id="A0A6A4XAJ6"/>
<dbReference type="OrthoDB" id="6405395at2759"/>
<protein>
    <submittedName>
        <fullName evidence="3">Uncharacterized protein</fullName>
    </submittedName>
</protein>
<gene>
    <name evidence="3" type="ORF">FJT64_001663</name>
</gene>
<dbReference type="EMBL" id="VIIS01000103">
    <property type="protein sequence ID" value="KAF0313280.1"/>
    <property type="molecule type" value="Genomic_DNA"/>
</dbReference>
<sequence>MKTTANKIKTLLKKPKPSAAAAGPSSAWLNAPEQESAAGASGPRLSRNLLGELEFSSTDWQAIGSGGLGARGAAEEGEDRETEDDDQVEIIEQEVREPEIISIAGEEESDDEEEDGGKQDDEVDDDLVGAEQPREESEDRSRFAALNGSARFSCLDGSSSRPGSAVSASVQGRARSPPRVVVSAAAAGAQRGKAPLPAAEPFTGPPPSLEPRSIRPNVGGGRPAGGGRKPWECRSCFSQSWTNTCRIFNRHTTVIEKDVYRLADELSSREPAWDNMLHLSLVENQLLGQVEEMEEQIMALQTEMRRLRQIARHMRDVRLKCMSTGRDVQPGDDGRRAVSECSEGAPPGHCGQRTISQEEGAELPPEADIVATRTRLDDLGVPIVSVQLHASYVFVLTSAMVLHRYTLPASFVRSQCSTQVVCDTISLWSAPSSLPRPRPTCMAVKKINKHVSVLIGDDTGSLTILAQVKPDPPLPPPALPGSESSDAAANTSTFESHSVRRVHVGSTISCLSHKANRLYIGGDAFFAVVNAERLLALKTLPEEEGRPLPLRFWPPGDVLLSWHPVQGDVGCVRPFHLEGSCRVALTIRGRCLQVRDGLDGELLSTVGSQVADQGCHLAVRWGHALHTLRPGAPAVSTRPSCCLSVVDLEKCAAVDAGYCLKQAITALDADGDHLYVGHQDGSLRVMVCAEKVGNGTETDEPPGGESGRLRLRSVRQLRGQGSSPLQTVAARADKVITGSSTGLVEMFVVRSS</sequence>
<keyword evidence="4" id="KW-1185">Reference proteome</keyword>
<feature type="compositionally biased region" description="Gly residues" evidence="2">
    <location>
        <begin position="218"/>
        <end position="227"/>
    </location>
</feature>
<feature type="region of interest" description="Disordered" evidence="2">
    <location>
        <begin position="473"/>
        <end position="494"/>
    </location>
</feature>
<evidence type="ECO:0000313" key="3">
    <source>
        <dbReference type="EMBL" id="KAF0313280.1"/>
    </source>
</evidence>
<feature type="compositionally biased region" description="Acidic residues" evidence="2">
    <location>
        <begin position="75"/>
        <end position="92"/>
    </location>
</feature>
<accession>A0A6A4XAJ6</accession>
<comment type="caution">
    <text evidence="3">The sequence shown here is derived from an EMBL/GenBank/DDBJ whole genome shotgun (WGS) entry which is preliminary data.</text>
</comment>
<evidence type="ECO:0000256" key="2">
    <source>
        <dbReference type="SAM" id="MobiDB-lite"/>
    </source>
</evidence>
<reference evidence="3 4" key="1">
    <citation type="submission" date="2019-07" db="EMBL/GenBank/DDBJ databases">
        <title>Draft genome assembly of a fouling barnacle, Amphibalanus amphitrite (Darwin, 1854): The first reference genome for Thecostraca.</title>
        <authorList>
            <person name="Kim W."/>
        </authorList>
    </citation>
    <scope>NUCLEOTIDE SEQUENCE [LARGE SCALE GENOMIC DNA]</scope>
    <source>
        <strain evidence="3">SNU_AA5</strain>
        <tissue evidence="3">Soma without cirri and trophi</tissue>
    </source>
</reference>
<feature type="compositionally biased region" description="Low complexity" evidence="2">
    <location>
        <begin position="157"/>
        <end position="189"/>
    </location>
</feature>
<feature type="region of interest" description="Disordered" evidence="2">
    <location>
        <begin position="324"/>
        <end position="352"/>
    </location>
</feature>
<name>A0A6A4XAJ6_AMPAM</name>
<feature type="compositionally biased region" description="Acidic residues" evidence="2">
    <location>
        <begin position="105"/>
        <end position="128"/>
    </location>
</feature>
<feature type="compositionally biased region" description="Low complexity" evidence="2">
    <location>
        <begin position="17"/>
        <end position="27"/>
    </location>
</feature>
<feature type="region of interest" description="Disordered" evidence="2">
    <location>
        <begin position="1"/>
        <end position="44"/>
    </location>
</feature>